<evidence type="ECO:0000256" key="9">
    <source>
        <dbReference type="HAMAP-Rule" id="MF_00020"/>
    </source>
</evidence>
<dbReference type="GO" id="GO:0005524">
    <property type="term" value="F:ATP binding"/>
    <property type="evidence" value="ECO:0007669"/>
    <property type="project" value="UniProtKB-KW"/>
</dbReference>
<evidence type="ECO:0000256" key="6">
    <source>
        <dbReference type="ARBA" id="ARBA00022777"/>
    </source>
</evidence>
<feature type="binding site" evidence="9">
    <location>
        <position position="93"/>
    </location>
    <ligand>
        <name>substrate</name>
    </ligand>
</feature>
<dbReference type="Gene3D" id="3.30.420.40">
    <property type="match status" value="2"/>
</dbReference>
<accession>A0A518BE69</accession>
<dbReference type="PROSITE" id="PS01075">
    <property type="entry name" value="ACETATE_KINASE_1"/>
    <property type="match status" value="1"/>
</dbReference>
<comment type="function">
    <text evidence="9">Catalyzes the formation of acetyl phosphate from acetate and ATP. Can also catalyze the reverse reaction.</text>
</comment>
<dbReference type="RefSeq" id="WP_145061710.1">
    <property type="nucleotide sequence ID" value="NZ_CP036287.1"/>
</dbReference>
<dbReference type="PRINTS" id="PR00471">
    <property type="entry name" value="ACETATEKNASE"/>
</dbReference>
<evidence type="ECO:0000313" key="11">
    <source>
        <dbReference type="EMBL" id="QDU65266.1"/>
    </source>
</evidence>
<dbReference type="InterPro" id="IPR000890">
    <property type="entry name" value="Aliphatic_acid_kin_short-chain"/>
</dbReference>
<dbReference type="GO" id="GO:0006085">
    <property type="term" value="P:acetyl-CoA biosynthetic process"/>
    <property type="evidence" value="ECO:0007669"/>
    <property type="project" value="UniProtKB-UniRule"/>
</dbReference>
<dbReference type="PIRSF" id="PIRSF000722">
    <property type="entry name" value="Acetate_prop_kin"/>
    <property type="match status" value="1"/>
</dbReference>
<comment type="catalytic activity">
    <reaction evidence="9">
        <text>acetate + ATP = acetyl phosphate + ADP</text>
        <dbReference type="Rhea" id="RHEA:11352"/>
        <dbReference type="ChEBI" id="CHEBI:22191"/>
        <dbReference type="ChEBI" id="CHEBI:30089"/>
        <dbReference type="ChEBI" id="CHEBI:30616"/>
        <dbReference type="ChEBI" id="CHEBI:456216"/>
        <dbReference type="EC" id="2.7.2.1"/>
    </reaction>
</comment>
<evidence type="ECO:0000313" key="12">
    <source>
        <dbReference type="Proteomes" id="UP000316921"/>
    </source>
</evidence>
<feature type="site" description="Transition state stabilizer" evidence="9">
    <location>
        <position position="241"/>
    </location>
</feature>
<evidence type="ECO:0000256" key="5">
    <source>
        <dbReference type="ARBA" id="ARBA00022741"/>
    </source>
</evidence>
<dbReference type="KEGG" id="pbap:Pla133_03300"/>
<dbReference type="PANTHER" id="PTHR21060">
    <property type="entry name" value="ACETATE KINASE"/>
    <property type="match status" value="1"/>
</dbReference>
<evidence type="ECO:0000256" key="2">
    <source>
        <dbReference type="ARBA" id="ARBA00022490"/>
    </source>
</evidence>
<dbReference type="Pfam" id="PF00871">
    <property type="entry name" value="Acetate_kinase"/>
    <property type="match status" value="1"/>
</dbReference>
<dbReference type="UniPathway" id="UPA00340">
    <property type="reaction ID" value="UER00458"/>
</dbReference>
<evidence type="ECO:0000256" key="1">
    <source>
        <dbReference type="ARBA" id="ARBA00008748"/>
    </source>
</evidence>
<dbReference type="PROSITE" id="PS01076">
    <property type="entry name" value="ACETATE_KINASE_2"/>
    <property type="match status" value="1"/>
</dbReference>
<dbReference type="InterPro" id="IPR023865">
    <property type="entry name" value="Aliphatic_acid_kinase_CS"/>
</dbReference>
<feature type="binding site" evidence="9">
    <location>
        <position position="381"/>
    </location>
    <ligand>
        <name>Mg(2+)</name>
        <dbReference type="ChEBI" id="CHEBI:18420"/>
    </ligand>
</feature>
<evidence type="ECO:0000256" key="3">
    <source>
        <dbReference type="ARBA" id="ARBA00022679"/>
    </source>
</evidence>
<dbReference type="PANTHER" id="PTHR21060:SF21">
    <property type="entry name" value="ACETATE KINASE"/>
    <property type="match status" value="1"/>
</dbReference>
<dbReference type="GO" id="GO:0005829">
    <property type="term" value="C:cytosol"/>
    <property type="evidence" value="ECO:0007669"/>
    <property type="project" value="TreeGrafter"/>
</dbReference>
<dbReference type="HAMAP" id="MF_00020">
    <property type="entry name" value="Acetate_kinase"/>
    <property type="match status" value="1"/>
</dbReference>
<keyword evidence="5 9" id="KW-0547">Nucleotide-binding</keyword>
<keyword evidence="8 9" id="KW-0460">Magnesium</keyword>
<organism evidence="11 12">
    <name type="scientific">Engelhardtia mirabilis</name>
    <dbReference type="NCBI Taxonomy" id="2528011"/>
    <lineage>
        <taxon>Bacteria</taxon>
        <taxon>Pseudomonadati</taxon>
        <taxon>Planctomycetota</taxon>
        <taxon>Planctomycetia</taxon>
        <taxon>Planctomycetia incertae sedis</taxon>
        <taxon>Engelhardtia</taxon>
    </lineage>
</organism>
<keyword evidence="7 9" id="KW-0067">ATP-binding</keyword>
<comment type="subcellular location">
    <subcellularLocation>
        <location evidence="9">Cytoplasm</location>
    </subcellularLocation>
</comment>
<feature type="binding site" evidence="9">
    <location>
        <begin position="283"/>
        <end position="285"/>
    </location>
    <ligand>
        <name>ATP</name>
        <dbReference type="ChEBI" id="CHEBI:30616"/>
    </ligand>
</feature>
<dbReference type="InterPro" id="IPR004372">
    <property type="entry name" value="Ac/propionate_kinase"/>
</dbReference>
<dbReference type="SUPFAM" id="SSF53067">
    <property type="entry name" value="Actin-like ATPase domain"/>
    <property type="match status" value="2"/>
</dbReference>
<evidence type="ECO:0000256" key="4">
    <source>
        <dbReference type="ARBA" id="ARBA00022723"/>
    </source>
</evidence>
<keyword evidence="12" id="KW-1185">Reference proteome</keyword>
<comment type="pathway">
    <text evidence="9">Metabolic intermediate biosynthesis; acetyl-CoA biosynthesis; acetyl-CoA from acetate: step 1/2.</text>
</comment>
<protein>
    <recommendedName>
        <fullName evidence="9">Acetate kinase</fullName>
        <ecNumber evidence="9">2.7.2.1</ecNumber>
    </recommendedName>
    <alternativeName>
        <fullName evidence="9">Acetokinase</fullName>
    </alternativeName>
</protein>
<feature type="binding site" evidence="9">
    <location>
        <position position="19"/>
    </location>
    <ligand>
        <name>ATP</name>
        <dbReference type="ChEBI" id="CHEBI:30616"/>
    </ligand>
</feature>
<gene>
    <name evidence="11" type="primary">pduW</name>
    <name evidence="9" type="synonym">ackA</name>
    <name evidence="11" type="ORF">Pla133_03300</name>
</gene>
<keyword evidence="3 9" id="KW-0808">Transferase</keyword>
<comment type="similarity">
    <text evidence="1 9 10">Belongs to the acetokinase family.</text>
</comment>
<dbReference type="GO" id="GO:0006083">
    <property type="term" value="P:acetate metabolic process"/>
    <property type="evidence" value="ECO:0007669"/>
    <property type="project" value="TreeGrafter"/>
</dbReference>
<reference evidence="11 12" key="1">
    <citation type="submission" date="2019-02" db="EMBL/GenBank/DDBJ databases">
        <title>Deep-cultivation of Planctomycetes and their phenomic and genomic characterization uncovers novel biology.</title>
        <authorList>
            <person name="Wiegand S."/>
            <person name="Jogler M."/>
            <person name="Boedeker C."/>
            <person name="Pinto D."/>
            <person name="Vollmers J."/>
            <person name="Rivas-Marin E."/>
            <person name="Kohn T."/>
            <person name="Peeters S.H."/>
            <person name="Heuer A."/>
            <person name="Rast P."/>
            <person name="Oberbeckmann S."/>
            <person name="Bunk B."/>
            <person name="Jeske O."/>
            <person name="Meyerdierks A."/>
            <person name="Storesund J.E."/>
            <person name="Kallscheuer N."/>
            <person name="Luecker S."/>
            <person name="Lage O.M."/>
            <person name="Pohl T."/>
            <person name="Merkel B.J."/>
            <person name="Hornburger P."/>
            <person name="Mueller R.-W."/>
            <person name="Bruemmer F."/>
            <person name="Labrenz M."/>
            <person name="Spormann A.M."/>
            <person name="Op den Camp H."/>
            <person name="Overmann J."/>
            <person name="Amann R."/>
            <person name="Jetten M.S.M."/>
            <person name="Mascher T."/>
            <person name="Medema M.H."/>
            <person name="Devos D.P."/>
            <person name="Kaster A.-K."/>
            <person name="Ovreas L."/>
            <person name="Rohde M."/>
            <person name="Galperin M.Y."/>
            <person name="Jogler C."/>
        </authorList>
    </citation>
    <scope>NUCLEOTIDE SEQUENCE [LARGE SCALE GENOMIC DNA]</scope>
    <source>
        <strain evidence="11 12">Pla133</strain>
    </source>
</reference>
<dbReference type="EC" id="2.7.2.1" evidence="9"/>
<evidence type="ECO:0000256" key="7">
    <source>
        <dbReference type="ARBA" id="ARBA00022840"/>
    </source>
</evidence>
<feature type="site" description="Transition state stabilizer" evidence="9">
    <location>
        <position position="180"/>
    </location>
</feature>
<feature type="binding site" evidence="9">
    <location>
        <position position="12"/>
    </location>
    <ligand>
        <name>Mg(2+)</name>
        <dbReference type="ChEBI" id="CHEBI:18420"/>
    </ligand>
</feature>
<dbReference type="EMBL" id="CP036287">
    <property type="protein sequence ID" value="QDU65266.1"/>
    <property type="molecule type" value="Genomic_DNA"/>
</dbReference>
<evidence type="ECO:0000256" key="10">
    <source>
        <dbReference type="RuleBase" id="RU003835"/>
    </source>
</evidence>
<name>A0A518BE69_9BACT</name>
<keyword evidence="4 9" id="KW-0479">Metal-binding</keyword>
<feature type="active site" description="Proton donor/acceptor" evidence="9">
    <location>
        <position position="149"/>
    </location>
</feature>
<evidence type="ECO:0000256" key="8">
    <source>
        <dbReference type="ARBA" id="ARBA00022842"/>
    </source>
</evidence>
<feature type="binding site" evidence="9">
    <location>
        <begin position="208"/>
        <end position="212"/>
    </location>
    <ligand>
        <name>ATP</name>
        <dbReference type="ChEBI" id="CHEBI:30616"/>
    </ligand>
</feature>
<dbReference type="Proteomes" id="UP000316921">
    <property type="component" value="Chromosome"/>
</dbReference>
<comment type="subunit">
    <text evidence="9">Homodimer.</text>
</comment>
<sequence length="403" mass="43347">MSDHAPTLLTINGGSSSIKFALFQIGAPLQRLLYGQIAWDGAGRAMLSYTDPASDPPQGQIEAPFVRESASAVLIDWLEQQASFDSVQAVGHRLVHGMSHCEAQRATDDLLAEIQREAPEDPEHLPLELSLLHEIAARRPDLPQVVCFDTEFHAEMPRVARVLPIPRRYQALGVQRYGFHGLSYAYLMQELRRLGDHAATSGRVVLAHLGSGASMAAVLSGRSIDTSMGFTPASGLPGATRSGDLDPGLVAYLARIEDRSIEGFQQLVQRESGLLGLSETSSDMRELLELEATDQRAAEAVANFCYQAKKRIGSLTAALGGLDTLVFAGGIGEHAPAVRERACQGLGFLGLELDPQRNAANAAVISSADSRVTVRVIRTDEEAMIARAVTRVLDLDSPPGPRP</sequence>
<keyword evidence="2 9" id="KW-0963">Cytoplasm</keyword>
<dbReference type="NCBIfam" id="TIGR00016">
    <property type="entry name" value="ackA"/>
    <property type="match status" value="1"/>
</dbReference>
<dbReference type="AlphaFoldDB" id="A0A518BE69"/>
<dbReference type="GO" id="GO:0000287">
    <property type="term" value="F:magnesium ion binding"/>
    <property type="evidence" value="ECO:0007669"/>
    <property type="project" value="UniProtKB-UniRule"/>
</dbReference>
<proteinExistence type="inferred from homology"/>
<feature type="binding site" evidence="9">
    <location>
        <begin position="330"/>
        <end position="334"/>
    </location>
    <ligand>
        <name>ATP</name>
        <dbReference type="ChEBI" id="CHEBI:30616"/>
    </ligand>
</feature>
<comment type="cofactor">
    <cofactor evidence="9">
        <name>Mg(2+)</name>
        <dbReference type="ChEBI" id="CHEBI:18420"/>
    </cofactor>
    <cofactor evidence="9">
        <name>Mn(2+)</name>
        <dbReference type="ChEBI" id="CHEBI:29035"/>
    </cofactor>
    <text evidence="9">Mg(2+). Can also accept Mn(2+).</text>
</comment>
<dbReference type="InterPro" id="IPR043129">
    <property type="entry name" value="ATPase_NBD"/>
</dbReference>
<dbReference type="GO" id="GO:0008776">
    <property type="term" value="F:acetate kinase activity"/>
    <property type="evidence" value="ECO:0007669"/>
    <property type="project" value="UniProtKB-UniRule"/>
</dbReference>
<keyword evidence="6 9" id="KW-0418">Kinase</keyword>